<accession>A0A9P4SAS2</accession>
<feature type="domain" description="RRM" evidence="4">
    <location>
        <begin position="98"/>
        <end position="180"/>
    </location>
</feature>
<dbReference type="OrthoDB" id="167718at2759"/>
<dbReference type="FunFam" id="3.30.70.330:FF:000376">
    <property type="entry name" value="Putative RNA binding protein"/>
    <property type="match status" value="1"/>
</dbReference>
<dbReference type="PANTHER" id="PTHR23236:SF51">
    <property type="entry name" value="NUCLEOLAR PROTEIN 6"/>
    <property type="match status" value="1"/>
</dbReference>
<dbReference type="GO" id="GO:0019843">
    <property type="term" value="F:rRNA binding"/>
    <property type="evidence" value="ECO:0007669"/>
    <property type="project" value="TreeGrafter"/>
</dbReference>
<feature type="compositionally biased region" description="Basic and acidic residues" evidence="3">
    <location>
        <begin position="238"/>
        <end position="248"/>
    </location>
</feature>
<dbReference type="GO" id="GO:0042274">
    <property type="term" value="P:ribosomal small subunit biogenesis"/>
    <property type="evidence" value="ECO:0007669"/>
    <property type="project" value="TreeGrafter"/>
</dbReference>
<dbReference type="EMBL" id="MU006095">
    <property type="protein sequence ID" value="KAF2839014.1"/>
    <property type="molecule type" value="Genomic_DNA"/>
</dbReference>
<sequence length="259" mass="28875">MGSSGKHKKGGDESRSHQKGSKKRKHVETLEKVSPADENVNPDTTTVEATPIHKKKSKKHRKTAKSAEENPENGKESSALDGQEFGTGEVTASKAQRFIVFVGNLPYSATTESIQKHFVKLQPSAVRHRTDRTTGKSKGFAFLEFERYDRMKTCLKLYHHTNFDDGLSPARKINVELTAGGGGGKSEYRKSKLKTKNEKLNEQRKRRAQEEEKAEKKKAKTQSPKSGDSQAEVSGPDAMDKVELEDSGIHPSRRAQMLR</sequence>
<reference evidence="5" key="1">
    <citation type="journal article" date="2020" name="Stud. Mycol.">
        <title>101 Dothideomycetes genomes: a test case for predicting lifestyles and emergence of pathogens.</title>
        <authorList>
            <person name="Haridas S."/>
            <person name="Albert R."/>
            <person name="Binder M."/>
            <person name="Bloem J."/>
            <person name="Labutti K."/>
            <person name="Salamov A."/>
            <person name="Andreopoulos B."/>
            <person name="Baker S."/>
            <person name="Barry K."/>
            <person name="Bills G."/>
            <person name="Bluhm B."/>
            <person name="Cannon C."/>
            <person name="Castanera R."/>
            <person name="Culley D."/>
            <person name="Daum C."/>
            <person name="Ezra D."/>
            <person name="Gonzalez J."/>
            <person name="Henrissat B."/>
            <person name="Kuo A."/>
            <person name="Liang C."/>
            <person name="Lipzen A."/>
            <person name="Lutzoni F."/>
            <person name="Magnuson J."/>
            <person name="Mondo S."/>
            <person name="Nolan M."/>
            <person name="Ohm R."/>
            <person name="Pangilinan J."/>
            <person name="Park H.-J."/>
            <person name="Ramirez L."/>
            <person name="Alfaro M."/>
            <person name="Sun H."/>
            <person name="Tritt A."/>
            <person name="Yoshinaga Y."/>
            <person name="Zwiers L.-H."/>
            <person name="Turgeon B."/>
            <person name="Goodwin S."/>
            <person name="Spatafora J."/>
            <person name="Crous P."/>
            <person name="Grigoriev I."/>
        </authorList>
    </citation>
    <scope>NUCLEOTIDE SEQUENCE</scope>
    <source>
        <strain evidence="5">CBS 101060</strain>
    </source>
</reference>
<organism evidence="5 6">
    <name type="scientific">Patellaria atrata CBS 101060</name>
    <dbReference type="NCBI Taxonomy" id="1346257"/>
    <lineage>
        <taxon>Eukaryota</taxon>
        <taxon>Fungi</taxon>
        <taxon>Dikarya</taxon>
        <taxon>Ascomycota</taxon>
        <taxon>Pezizomycotina</taxon>
        <taxon>Dothideomycetes</taxon>
        <taxon>Dothideomycetes incertae sedis</taxon>
        <taxon>Patellariales</taxon>
        <taxon>Patellariaceae</taxon>
        <taxon>Patellaria</taxon>
    </lineage>
</organism>
<evidence type="ECO:0000256" key="3">
    <source>
        <dbReference type="SAM" id="MobiDB-lite"/>
    </source>
</evidence>
<feature type="region of interest" description="Disordered" evidence="3">
    <location>
        <begin position="177"/>
        <end position="259"/>
    </location>
</feature>
<feature type="compositionally biased region" description="Basic and acidic residues" evidence="3">
    <location>
        <begin position="65"/>
        <end position="75"/>
    </location>
</feature>
<dbReference type="InterPro" id="IPR012677">
    <property type="entry name" value="Nucleotide-bd_a/b_plait_sf"/>
</dbReference>
<feature type="compositionally biased region" description="Basic and acidic residues" evidence="3">
    <location>
        <begin position="186"/>
        <end position="215"/>
    </location>
</feature>
<dbReference type="InterPro" id="IPR035979">
    <property type="entry name" value="RBD_domain_sf"/>
</dbReference>
<feature type="compositionally biased region" description="Basic residues" evidence="3">
    <location>
        <begin position="52"/>
        <end position="64"/>
    </location>
</feature>
<proteinExistence type="predicted"/>
<dbReference type="GO" id="GO:0005730">
    <property type="term" value="C:nucleolus"/>
    <property type="evidence" value="ECO:0007669"/>
    <property type="project" value="TreeGrafter"/>
</dbReference>
<dbReference type="SMART" id="SM00360">
    <property type="entry name" value="RRM"/>
    <property type="match status" value="1"/>
</dbReference>
<name>A0A9P4SAS2_9PEZI</name>
<dbReference type="Gene3D" id="3.30.70.330">
    <property type="match status" value="1"/>
</dbReference>
<evidence type="ECO:0000259" key="4">
    <source>
        <dbReference type="PROSITE" id="PS50102"/>
    </source>
</evidence>
<dbReference type="AlphaFoldDB" id="A0A9P4SAS2"/>
<dbReference type="Proteomes" id="UP000799429">
    <property type="component" value="Unassembled WGS sequence"/>
</dbReference>
<gene>
    <name evidence="5" type="ORF">M501DRAFT_1010976</name>
</gene>
<comment type="caution">
    <text evidence="5">The sequence shown here is derived from an EMBL/GenBank/DDBJ whole genome shotgun (WGS) entry which is preliminary data.</text>
</comment>
<dbReference type="PROSITE" id="PS50102">
    <property type="entry name" value="RRM"/>
    <property type="match status" value="1"/>
</dbReference>
<dbReference type="InterPro" id="IPR000504">
    <property type="entry name" value="RRM_dom"/>
</dbReference>
<feature type="region of interest" description="Disordered" evidence="3">
    <location>
        <begin position="1"/>
        <end position="82"/>
    </location>
</feature>
<dbReference type="PANTHER" id="PTHR23236">
    <property type="entry name" value="EUKARYOTIC TRANSLATION INITIATION FACTOR 4B/4H"/>
    <property type="match status" value="1"/>
</dbReference>
<dbReference type="CDD" id="cd12400">
    <property type="entry name" value="RRM_Nop6"/>
    <property type="match status" value="1"/>
</dbReference>
<feature type="compositionally biased region" description="Basic residues" evidence="3">
    <location>
        <begin position="17"/>
        <end position="26"/>
    </location>
</feature>
<evidence type="ECO:0000256" key="2">
    <source>
        <dbReference type="PROSITE-ProRule" id="PRU00176"/>
    </source>
</evidence>
<dbReference type="InterPro" id="IPR034228">
    <property type="entry name" value="Nop6_RRM"/>
</dbReference>
<evidence type="ECO:0000256" key="1">
    <source>
        <dbReference type="ARBA" id="ARBA00022884"/>
    </source>
</evidence>
<protein>
    <recommendedName>
        <fullName evidence="4">RRM domain-containing protein</fullName>
    </recommendedName>
</protein>
<keyword evidence="1 2" id="KW-0694">RNA-binding</keyword>
<evidence type="ECO:0000313" key="6">
    <source>
        <dbReference type="Proteomes" id="UP000799429"/>
    </source>
</evidence>
<dbReference type="SUPFAM" id="SSF54928">
    <property type="entry name" value="RNA-binding domain, RBD"/>
    <property type="match status" value="1"/>
</dbReference>
<dbReference type="Pfam" id="PF00076">
    <property type="entry name" value="RRM_1"/>
    <property type="match status" value="1"/>
</dbReference>
<evidence type="ECO:0000313" key="5">
    <source>
        <dbReference type="EMBL" id="KAF2839014.1"/>
    </source>
</evidence>
<keyword evidence="6" id="KW-1185">Reference proteome</keyword>
<feature type="compositionally biased region" description="Polar residues" evidence="3">
    <location>
        <begin position="221"/>
        <end position="232"/>
    </location>
</feature>